<keyword evidence="9 12" id="KW-0255">Endonuclease</keyword>
<keyword evidence="11 12" id="KW-0460">Magnesium</keyword>
<evidence type="ECO:0000256" key="13">
    <source>
        <dbReference type="PIRSR" id="PIRSR037839-1"/>
    </source>
</evidence>
<dbReference type="PIRSF" id="PIRSF037839">
    <property type="entry name" value="Ribonuclease_H"/>
    <property type="match status" value="1"/>
</dbReference>
<dbReference type="InterPro" id="IPR037056">
    <property type="entry name" value="RNase_H1_N_sf"/>
</dbReference>
<dbReference type="PROSITE" id="PS50879">
    <property type="entry name" value="RNASE_H_1"/>
    <property type="match status" value="1"/>
</dbReference>
<dbReference type="InterPro" id="IPR009027">
    <property type="entry name" value="Ribosomal_bL9/RNase_H1_N"/>
</dbReference>
<dbReference type="KEGG" id="pex:IZT61_12285"/>
<feature type="binding site" evidence="13">
    <location>
        <position position="146"/>
    </location>
    <ligand>
        <name>Mg(2+)</name>
        <dbReference type="ChEBI" id="CHEBI:18420"/>
        <label>2</label>
    </ligand>
</feature>
<evidence type="ECO:0000256" key="5">
    <source>
        <dbReference type="ARBA" id="ARBA00012180"/>
    </source>
</evidence>
<dbReference type="Pfam" id="PF01693">
    <property type="entry name" value="Cauli_VI"/>
    <property type="match status" value="1"/>
</dbReference>
<keyword evidence="12" id="KW-0963">Cytoplasm</keyword>
<dbReference type="InterPro" id="IPR011320">
    <property type="entry name" value="RNase_H1_N"/>
</dbReference>
<dbReference type="Gene3D" id="3.30.420.10">
    <property type="entry name" value="Ribonuclease H-like superfamily/Ribonuclease H"/>
    <property type="match status" value="1"/>
</dbReference>
<evidence type="ECO:0000256" key="2">
    <source>
        <dbReference type="ARBA" id="ARBA00001946"/>
    </source>
</evidence>
<comment type="cofactor">
    <cofactor evidence="2">
        <name>Mg(2+)</name>
        <dbReference type="ChEBI" id="CHEBI:18420"/>
    </cofactor>
</comment>
<dbReference type="GO" id="GO:0005737">
    <property type="term" value="C:cytoplasm"/>
    <property type="evidence" value="ECO:0007669"/>
    <property type="project" value="UniProtKB-SubCell"/>
</dbReference>
<evidence type="ECO:0000256" key="12">
    <source>
        <dbReference type="PIRNR" id="PIRNR037839"/>
    </source>
</evidence>
<evidence type="ECO:0000256" key="6">
    <source>
        <dbReference type="ARBA" id="ARBA00017721"/>
    </source>
</evidence>
<comment type="catalytic activity">
    <reaction evidence="1 12">
        <text>Endonucleolytic cleavage to 5'-phosphomonoester.</text>
        <dbReference type="EC" id="3.1.26.4"/>
    </reaction>
</comment>
<dbReference type="GO" id="GO:0043137">
    <property type="term" value="P:DNA replication, removal of RNA primer"/>
    <property type="evidence" value="ECO:0007669"/>
    <property type="project" value="TreeGrafter"/>
</dbReference>
<dbReference type="AlphaFoldDB" id="A0A7U3Q3V7"/>
<evidence type="ECO:0000256" key="7">
    <source>
        <dbReference type="ARBA" id="ARBA00022722"/>
    </source>
</evidence>
<keyword evidence="16" id="KW-1185">Reference proteome</keyword>
<evidence type="ECO:0000256" key="3">
    <source>
        <dbReference type="ARBA" id="ARBA00004065"/>
    </source>
</evidence>
<evidence type="ECO:0000256" key="9">
    <source>
        <dbReference type="ARBA" id="ARBA00022759"/>
    </source>
</evidence>
<accession>A0A7U3Q3V7</accession>
<dbReference type="Proteomes" id="UP000594759">
    <property type="component" value="Chromosome"/>
</dbReference>
<dbReference type="FunFam" id="3.40.970.10:FF:000002">
    <property type="entry name" value="Ribonuclease H"/>
    <property type="match status" value="1"/>
</dbReference>
<comment type="cofactor">
    <cofactor evidence="13">
        <name>Mn(2+)</name>
        <dbReference type="ChEBI" id="CHEBI:29035"/>
    </cofactor>
    <cofactor evidence="13">
        <name>Mg(2+)</name>
        <dbReference type="ChEBI" id="CHEBI:18420"/>
    </cofactor>
    <text evidence="13">Binds 2 metal ions per subunit. Manganese or magnesium.</text>
</comment>
<evidence type="ECO:0000313" key="16">
    <source>
        <dbReference type="Proteomes" id="UP000594759"/>
    </source>
</evidence>
<feature type="binding site" evidence="13">
    <location>
        <position position="69"/>
    </location>
    <ligand>
        <name>Mg(2+)</name>
        <dbReference type="ChEBI" id="CHEBI:18420"/>
        <label>1</label>
    </ligand>
</feature>
<comment type="subcellular location">
    <subcellularLocation>
        <location evidence="12">Cytoplasm</location>
    </subcellularLocation>
</comment>
<dbReference type="Gene3D" id="3.40.970.10">
    <property type="entry name" value="Ribonuclease H1, N-terminal domain"/>
    <property type="match status" value="1"/>
</dbReference>
<feature type="domain" description="RNase H type-1" evidence="14">
    <location>
        <begin position="76"/>
        <end position="210"/>
    </location>
</feature>
<dbReference type="EC" id="3.1.26.4" evidence="5 12"/>
<evidence type="ECO:0000256" key="8">
    <source>
        <dbReference type="ARBA" id="ARBA00022723"/>
    </source>
</evidence>
<organism evidence="15 16">
    <name type="scientific">Pedobacter endophyticus</name>
    <dbReference type="NCBI Taxonomy" id="2789740"/>
    <lineage>
        <taxon>Bacteria</taxon>
        <taxon>Pseudomonadati</taxon>
        <taxon>Bacteroidota</taxon>
        <taxon>Sphingobacteriia</taxon>
        <taxon>Sphingobacteriales</taxon>
        <taxon>Sphingobacteriaceae</taxon>
        <taxon>Pedobacter</taxon>
    </lineage>
</organism>
<dbReference type="SUPFAM" id="SSF53098">
    <property type="entry name" value="Ribonuclease H-like"/>
    <property type="match status" value="1"/>
</dbReference>
<comment type="similarity">
    <text evidence="4 12">Belongs to the RNase H family.</text>
</comment>
<keyword evidence="8 12" id="KW-0479">Metal-binding</keyword>
<dbReference type="InterPro" id="IPR036397">
    <property type="entry name" value="RNaseH_sf"/>
</dbReference>
<name>A0A7U3Q3V7_9SPHI</name>
<dbReference type="PANTHER" id="PTHR10642:SF26">
    <property type="entry name" value="RIBONUCLEASE H1"/>
    <property type="match status" value="1"/>
</dbReference>
<dbReference type="GO" id="GO:0046872">
    <property type="term" value="F:metal ion binding"/>
    <property type="evidence" value="ECO:0007669"/>
    <property type="project" value="UniProtKB-KW"/>
</dbReference>
<dbReference type="RefSeq" id="WP_196097201.1">
    <property type="nucleotide sequence ID" value="NZ_CP064939.1"/>
</dbReference>
<evidence type="ECO:0000256" key="11">
    <source>
        <dbReference type="ARBA" id="ARBA00022842"/>
    </source>
</evidence>
<feature type="binding site" evidence="13">
    <location>
        <position position="123"/>
    </location>
    <ligand>
        <name>Mg(2+)</name>
        <dbReference type="ChEBI" id="CHEBI:18420"/>
        <label>2</label>
    </ligand>
</feature>
<dbReference type="InterPro" id="IPR002156">
    <property type="entry name" value="RNaseH_domain"/>
</dbReference>
<evidence type="ECO:0000256" key="1">
    <source>
        <dbReference type="ARBA" id="ARBA00000077"/>
    </source>
</evidence>
<evidence type="ECO:0000313" key="15">
    <source>
        <dbReference type="EMBL" id="QPH37889.1"/>
    </source>
</evidence>
<reference evidence="15 16" key="1">
    <citation type="submission" date="2020-11" db="EMBL/GenBank/DDBJ databases">
        <title>Pedobacter endophytica, an endophytic bacteria isolated form Carex pumila.</title>
        <authorList>
            <person name="Peng Y."/>
            <person name="Jiang L."/>
            <person name="Lee J."/>
        </authorList>
    </citation>
    <scope>NUCLEOTIDE SEQUENCE [LARGE SCALE GENOMIC DNA]</scope>
    <source>
        <strain evidence="15 16">JBR3-12</strain>
    </source>
</reference>
<proteinExistence type="inferred from homology"/>
<dbReference type="GO" id="GO:0004523">
    <property type="term" value="F:RNA-DNA hybrid ribonuclease activity"/>
    <property type="evidence" value="ECO:0007669"/>
    <property type="project" value="UniProtKB-UniRule"/>
</dbReference>
<keyword evidence="10 12" id="KW-0378">Hydrolase</keyword>
<dbReference type="InterPro" id="IPR012337">
    <property type="entry name" value="RNaseH-like_sf"/>
</dbReference>
<dbReference type="InterPro" id="IPR050092">
    <property type="entry name" value="RNase_H"/>
</dbReference>
<evidence type="ECO:0000259" key="14">
    <source>
        <dbReference type="PROSITE" id="PS50879"/>
    </source>
</evidence>
<dbReference type="SUPFAM" id="SSF55658">
    <property type="entry name" value="L9 N-domain-like"/>
    <property type="match status" value="1"/>
</dbReference>
<dbReference type="InterPro" id="IPR017290">
    <property type="entry name" value="RNase_H_bac"/>
</dbReference>
<dbReference type="GO" id="GO:0003676">
    <property type="term" value="F:nucleic acid binding"/>
    <property type="evidence" value="ECO:0007669"/>
    <property type="project" value="UniProtKB-UniRule"/>
</dbReference>
<evidence type="ECO:0000256" key="4">
    <source>
        <dbReference type="ARBA" id="ARBA00005300"/>
    </source>
</evidence>
<feature type="binding site" evidence="13">
    <location>
        <position position="206"/>
    </location>
    <ligand>
        <name>Mg(2+)</name>
        <dbReference type="ChEBI" id="CHEBI:18420"/>
        <label>1</label>
    </ligand>
</feature>
<dbReference type="PANTHER" id="PTHR10642">
    <property type="entry name" value="RIBONUCLEASE H1"/>
    <property type="match status" value="1"/>
</dbReference>
<keyword evidence="7 12" id="KW-0540">Nuclease</keyword>
<dbReference type="EMBL" id="CP064939">
    <property type="protein sequence ID" value="QPH37889.1"/>
    <property type="molecule type" value="Genomic_DNA"/>
</dbReference>
<gene>
    <name evidence="15" type="ORF">IZT61_12285</name>
</gene>
<keyword evidence="13" id="KW-0464">Manganese</keyword>
<sequence>MTKQKQKFYTVWVGRVPGVYHTWEECKEQVFQFEGAVYKSFRTLAEAESAFQKVSEDFIGNEKSSISKDFSQVSNPPEENTICVDGAWNTRTNAMEYQGVMFPQMKRIFHAGPFPTGTNNIAEFLAIVHALTYCKTHPEISIIYSDSNTAITWVKNKKAKTKIAVTNSNTTIISIVKRAEDWLLKNIYTTKINKWETSEWGENPADFGRK</sequence>
<dbReference type="Pfam" id="PF00075">
    <property type="entry name" value="RNase_H"/>
    <property type="match status" value="1"/>
</dbReference>
<evidence type="ECO:0000256" key="10">
    <source>
        <dbReference type="ARBA" id="ARBA00022801"/>
    </source>
</evidence>
<comment type="function">
    <text evidence="3 12">Endonuclease that specifically degrades the RNA of RNA-DNA hybrids.</text>
</comment>
<protein>
    <recommendedName>
        <fullName evidence="6 12">Ribonuclease H</fullName>
        <ecNumber evidence="5 12">3.1.26.4</ecNumber>
    </recommendedName>
</protein>